<dbReference type="Proteomes" id="UP001488838">
    <property type="component" value="Unassembled WGS sequence"/>
</dbReference>
<sequence length="602" mass="66532">MATGSLIGREHHCYRAHTLTGIIEVKRVTMRPEAGGGCSLCGPVDHVYREAIWDLGPQNGPVHRRGGVSNPENSATRSAIQQQLPLAFMTLEAIKLTVGDPDTEGPWMWGADGAVYVFSLTFQIEAFDLAKVIQGYFPPPPPLSPELSFQVQGLRDTSSLPLSRREGGQGSGGQVLTVTLLDKVGQAFSSKALEQRLISSGVNCFLPERPLILPAVRSLRLSLPRPTRTNKVNASPQCQAGVKSSRHNVFAKTNEDVEFFLNSILLVKECAVRQSLIVDLALSDWPQQFLMTRSPFKTNPLGSYNGTFVIDRIRAPEVIMEVLLNTFSNLLTETLEMLGSKNRSSIFGHSSQAWLCITRTQRPCESTSGQRHTELDSVVLTWPLIPCISSEFPKGQPWSTSPGEKKPLHICCSRSRDSPLRVNTFHLCRFLCPEHSPNDELMVADGYAWTAGHWCGATRYQGHEGKQEDCQDLSSAPPADASFPAPEPMELLETPYKSHLLYHDLRPPGGSFHFMIILKILAVALNPFGSRPLRGSNGLVTGVMYQITCTSNIYIMIYNSSKITVTKKFCFSVWKEVNNEECGIRRLGKSNQSDEELAACNT</sequence>
<reference evidence="1 2" key="1">
    <citation type="journal article" date="2023" name="bioRxiv">
        <title>Conserved and derived expression patterns and positive selection on dental genes reveal complex evolutionary context of ever-growing rodent molars.</title>
        <authorList>
            <person name="Calamari Z.T."/>
            <person name="Song A."/>
            <person name="Cohen E."/>
            <person name="Akter M."/>
            <person name="Roy R.D."/>
            <person name="Hallikas O."/>
            <person name="Christensen M.M."/>
            <person name="Li P."/>
            <person name="Marangoni P."/>
            <person name="Jernvall J."/>
            <person name="Klein O.D."/>
        </authorList>
    </citation>
    <scope>NUCLEOTIDE SEQUENCE [LARGE SCALE GENOMIC DNA]</scope>
    <source>
        <strain evidence="1">V071</strain>
    </source>
</reference>
<accession>A0AAW0IWG0</accession>
<gene>
    <name evidence="1" type="ORF">U0070_001073</name>
</gene>
<proteinExistence type="predicted"/>
<name>A0AAW0IWG0_MYOGA</name>
<evidence type="ECO:0000313" key="2">
    <source>
        <dbReference type="Proteomes" id="UP001488838"/>
    </source>
</evidence>
<dbReference type="AlphaFoldDB" id="A0AAW0IWG0"/>
<evidence type="ECO:0000313" key="1">
    <source>
        <dbReference type="EMBL" id="KAK7818870.1"/>
    </source>
</evidence>
<organism evidence="1 2">
    <name type="scientific">Myodes glareolus</name>
    <name type="common">Bank vole</name>
    <name type="synonym">Clethrionomys glareolus</name>
    <dbReference type="NCBI Taxonomy" id="447135"/>
    <lineage>
        <taxon>Eukaryota</taxon>
        <taxon>Metazoa</taxon>
        <taxon>Chordata</taxon>
        <taxon>Craniata</taxon>
        <taxon>Vertebrata</taxon>
        <taxon>Euteleostomi</taxon>
        <taxon>Mammalia</taxon>
        <taxon>Eutheria</taxon>
        <taxon>Euarchontoglires</taxon>
        <taxon>Glires</taxon>
        <taxon>Rodentia</taxon>
        <taxon>Myomorpha</taxon>
        <taxon>Muroidea</taxon>
        <taxon>Cricetidae</taxon>
        <taxon>Arvicolinae</taxon>
        <taxon>Myodes</taxon>
    </lineage>
</organism>
<keyword evidence="2" id="KW-1185">Reference proteome</keyword>
<protein>
    <submittedName>
        <fullName evidence="1">Uncharacterized protein</fullName>
    </submittedName>
</protein>
<dbReference type="EMBL" id="JBBHLL010000084">
    <property type="protein sequence ID" value="KAK7818870.1"/>
    <property type="molecule type" value="Genomic_DNA"/>
</dbReference>
<comment type="caution">
    <text evidence="1">The sequence shown here is derived from an EMBL/GenBank/DDBJ whole genome shotgun (WGS) entry which is preliminary data.</text>
</comment>